<protein>
    <recommendedName>
        <fullName evidence="6">NB-ARC domain-containing protein</fullName>
    </recommendedName>
</protein>
<accession>A0A9P5LLS2</accession>
<dbReference type="Proteomes" id="UP000722485">
    <property type="component" value="Unassembled WGS sequence"/>
</dbReference>
<proteinExistence type="predicted"/>
<dbReference type="GO" id="GO:0043531">
    <property type="term" value="F:ADP binding"/>
    <property type="evidence" value="ECO:0007669"/>
    <property type="project" value="InterPro"/>
</dbReference>
<keyword evidence="5" id="KW-1185">Reference proteome</keyword>
<dbReference type="SMART" id="SM00028">
    <property type="entry name" value="TPR"/>
    <property type="match status" value="3"/>
</dbReference>
<dbReference type="GO" id="GO:0006798">
    <property type="term" value="P:polyphosphate catabolic process"/>
    <property type="evidence" value="ECO:0007669"/>
    <property type="project" value="TreeGrafter"/>
</dbReference>
<dbReference type="GO" id="GO:0016791">
    <property type="term" value="F:phosphatase activity"/>
    <property type="evidence" value="ECO:0007669"/>
    <property type="project" value="TreeGrafter"/>
</dbReference>
<dbReference type="OrthoDB" id="5086500at2759"/>
<evidence type="ECO:0000259" key="3">
    <source>
        <dbReference type="Pfam" id="PF00931"/>
    </source>
</evidence>
<reference evidence="4" key="1">
    <citation type="submission" date="2020-03" db="EMBL/GenBank/DDBJ databases">
        <title>Draft Genome Sequence of Cylindrodendrum hubeiense.</title>
        <authorList>
            <person name="Buettner E."/>
            <person name="Kellner H."/>
        </authorList>
    </citation>
    <scope>NUCLEOTIDE SEQUENCE</scope>
    <source>
        <strain evidence="4">IHI 201604</strain>
    </source>
</reference>
<dbReference type="PANTHER" id="PTHR42850">
    <property type="entry name" value="METALLOPHOSPHOESTERASE"/>
    <property type="match status" value="1"/>
</dbReference>
<evidence type="ECO:0000259" key="2">
    <source>
        <dbReference type="Pfam" id="PF00149"/>
    </source>
</evidence>
<dbReference type="InterPro" id="IPR002182">
    <property type="entry name" value="NB-ARC"/>
</dbReference>
<dbReference type="GO" id="GO:0000298">
    <property type="term" value="F:endopolyphosphatase activity"/>
    <property type="evidence" value="ECO:0007669"/>
    <property type="project" value="TreeGrafter"/>
</dbReference>
<dbReference type="SUPFAM" id="SSF52540">
    <property type="entry name" value="P-loop containing nucleoside triphosphate hydrolases"/>
    <property type="match status" value="1"/>
</dbReference>
<feature type="domain" description="Calcineurin-like phosphoesterase" evidence="2">
    <location>
        <begin position="43"/>
        <end position="132"/>
    </location>
</feature>
<dbReference type="Pfam" id="PF13374">
    <property type="entry name" value="TPR_10"/>
    <property type="match status" value="2"/>
</dbReference>
<name>A0A9P5LLS2_9HYPO</name>
<dbReference type="InterPro" id="IPR027417">
    <property type="entry name" value="P-loop_NTPase"/>
</dbReference>
<dbReference type="Pfam" id="PF13424">
    <property type="entry name" value="TPR_12"/>
    <property type="match status" value="2"/>
</dbReference>
<dbReference type="Gene3D" id="1.25.40.10">
    <property type="entry name" value="Tetratricopeptide repeat domain"/>
    <property type="match status" value="2"/>
</dbReference>
<dbReference type="Pfam" id="PF00931">
    <property type="entry name" value="NB-ARC"/>
    <property type="match status" value="1"/>
</dbReference>
<gene>
    <name evidence="4" type="ORF">G7Z17_g1046</name>
</gene>
<dbReference type="Gene3D" id="3.60.21.10">
    <property type="match status" value="1"/>
</dbReference>
<dbReference type="CDD" id="cd00144">
    <property type="entry name" value="MPP_PPP_family"/>
    <property type="match status" value="1"/>
</dbReference>
<dbReference type="InterPro" id="IPR019734">
    <property type="entry name" value="TPR_rpt"/>
</dbReference>
<feature type="compositionally biased region" description="Basic and acidic residues" evidence="1">
    <location>
        <begin position="138"/>
        <end position="160"/>
    </location>
</feature>
<dbReference type="AlphaFoldDB" id="A0A9P5LLS2"/>
<feature type="region of interest" description="Disordered" evidence="1">
    <location>
        <begin position="131"/>
        <end position="165"/>
    </location>
</feature>
<evidence type="ECO:0000313" key="4">
    <source>
        <dbReference type="EMBL" id="KAF7556979.1"/>
    </source>
</evidence>
<dbReference type="SUPFAM" id="SSF56300">
    <property type="entry name" value="Metallo-dependent phosphatases"/>
    <property type="match status" value="1"/>
</dbReference>
<evidence type="ECO:0000256" key="1">
    <source>
        <dbReference type="SAM" id="MobiDB-lite"/>
    </source>
</evidence>
<dbReference type="InterPro" id="IPR011990">
    <property type="entry name" value="TPR-like_helical_dom_sf"/>
</dbReference>
<comment type="caution">
    <text evidence="4">The sequence shown here is derived from an EMBL/GenBank/DDBJ whole genome shotgun (WGS) entry which is preliminary data.</text>
</comment>
<dbReference type="SUPFAM" id="SSF48452">
    <property type="entry name" value="TPR-like"/>
    <property type="match status" value="2"/>
</dbReference>
<dbReference type="InterPro" id="IPR029052">
    <property type="entry name" value="Metallo-depent_PP-like"/>
</dbReference>
<evidence type="ECO:0000313" key="5">
    <source>
        <dbReference type="Proteomes" id="UP000722485"/>
    </source>
</evidence>
<dbReference type="SUPFAM" id="SSF53474">
    <property type="entry name" value="alpha/beta-Hydrolases"/>
    <property type="match status" value="1"/>
</dbReference>
<evidence type="ECO:0008006" key="6">
    <source>
        <dbReference type="Google" id="ProtNLM"/>
    </source>
</evidence>
<organism evidence="4 5">
    <name type="scientific">Cylindrodendrum hubeiense</name>
    <dbReference type="NCBI Taxonomy" id="595255"/>
    <lineage>
        <taxon>Eukaryota</taxon>
        <taxon>Fungi</taxon>
        <taxon>Dikarya</taxon>
        <taxon>Ascomycota</taxon>
        <taxon>Pezizomycotina</taxon>
        <taxon>Sordariomycetes</taxon>
        <taxon>Hypocreomycetidae</taxon>
        <taxon>Hypocreales</taxon>
        <taxon>Nectriaceae</taxon>
        <taxon>Cylindrodendrum</taxon>
    </lineage>
</organism>
<dbReference type="InterPro" id="IPR029058">
    <property type="entry name" value="AB_hydrolase_fold"/>
</dbReference>
<feature type="domain" description="NB-ARC" evidence="3">
    <location>
        <begin position="641"/>
        <end position="774"/>
    </location>
</feature>
<dbReference type="InterPro" id="IPR004843">
    <property type="entry name" value="Calcineurin-like_PHP"/>
</dbReference>
<dbReference type="PANTHER" id="PTHR42850:SF4">
    <property type="entry name" value="ZINC-DEPENDENT ENDOPOLYPHOSPHATASE"/>
    <property type="match status" value="1"/>
</dbReference>
<dbReference type="Gene3D" id="3.40.50.300">
    <property type="entry name" value="P-loop containing nucleotide triphosphate hydrolases"/>
    <property type="match status" value="1"/>
</dbReference>
<dbReference type="EMBL" id="JAANBB010000008">
    <property type="protein sequence ID" value="KAF7556979.1"/>
    <property type="molecule type" value="Genomic_DNA"/>
</dbReference>
<dbReference type="GO" id="GO:0005737">
    <property type="term" value="C:cytoplasm"/>
    <property type="evidence" value="ECO:0007669"/>
    <property type="project" value="TreeGrafter"/>
</dbReference>
<dbReference type="Gene3D" id="3.40.50.1820">
    <property type="entry name" value="alpha/beta hydrolase"/>
    <property type="match status" value="1"/>
</dbReference>
<dbReference type="Pfam" id="PF00149">
    <property type="entry name" value="Metallophos"/>
    <property type="match status" value="1"/>
</dbReference>
<sequence length="1246" mass="136817">MDPMKIKSQVSPITTFIADLPSNLIPQPRNSPSPPSTGPVARRLVIVGDVHGARRSLEVLLEKLGFDRSDGDHLILVGDLVNKGPDSPGVIDLAIKLGASAIRGNHDNAVLVAAAAIESAKIESALAEAASGNPSLSEKPDEDAKCETKLPEKPQEDTPDIKPPSTSTITAATLSVGQINWLASLPLMIRVALPSRPHSSLGNLVVVHAGLVPGVPLEQQDPHGIMHMRSLNMSGDAFTPAEEDGEEGWAAAWDRSQDKLAGSGMPTTAVFGHDAKRGLQLRKYSIGLDSACVYGHQLSALPLRQLFPDPSAADTGAVEIEYDLIIYVGLSRLTDILSIVAVHGLNPRSKNATDHAWDTWRTPPGPTGRLWLRDDLPQHIPNSRIFLYQYNATVIYGQDRDTFVGKASELLEALRVEREDIESRPIIFLGHSMGGLLIKQALINAHENKKYASIKDATKGLAFFATPHHGADKKRVGLGSAAAKIATTLGFEKGDGVMETLQAGSIFSEVMQAAWRNQLPDYNVVSFWGAHDKMVPVESAKIGIPGDQEHVVKLNAGHGGVCRFSTSEVAQDNSKLVIRNIRDLYKKALQIGTKQQELSLSSTPAISYPLNSIAPVKTFVQRPALRDKIREQLVRDVDADRKGEVKKVGVWGIGGAGKSQLALSYLQKYRADYDGTFWIQAGQTASIDQDFLAIYRLLPNREPQQSVPKPEDIKQAVLAWFITEPGKRLIIFDGADHLNATDKGYVALSQYIPASSDVHIIITSRSLIAKSLSSFDGVLVGELDNSQSVDLFLNCAEISPSRENVVIEAEAIAEEMGHLALAISMAGKYVSQTPRVSSNLPAYLEDFRIRRHRLLSEKPDEVVSEYSHSVMTVWETSYAAVCEQLPEACRLLTMLSFIHYEDIFLELFESFPNSDSEPEDSWASILEELAKTLYLQHNLSAAGPMMKVVLQHYQKTLGNEHHDTITAMGNLAAIFMEQGNLKEAESIIRKVLKNRQQTVGNEHHQTITTMNNLSETLRRQGNLKEAESIGRDVLEKSKRIGHNEHPDTITAMNNLSLTLRERGKLDEAEDMAREVLETRRRVAGNEHHHTISEMANLADTLHFQGKLDEAELLKRETLQRSSRILGPSHPLTIAAIAALVNTMRGQGKGEEANSLIGEMLARRQHILPNGHPGKVLPTSGLAIELGGQGKLNDSSTWTKESLEMALRWCKWTRGSQHPDTIALVENLDVVARIELRVLCDVEYFKP</sequence>
<dbReference type="InterPro" id="IPR050126">
    <property type="entry name" value="Ap4A_hydrolase"/>
</dbReference>